<protein>
    <submittedName>
        <fullName evidence="1">13452_t:CDS:1</fullName>
    </submittedName>
</protein>
<organism evidence="1 2">
    <name type="scientific">Racocetra persica</name>
    <dbReference type="NCBI Taxonomy" id="160502"/>
    <lineage>
        <taxon>Eukaryota</taxon>
        <taxon>Fungi</taxon>
        <taxon>Fungi incertae sedis</taxon>
        <taxon>Mucoromycota</taxon>
        <taxon>Glomeromycotina</taxon>
        <taxon>Glomeromycetes</taxon>
        <taxon>Diversisporales</taxon>
        <taxon>Gigasporaceae</taxon>
        <taxon>Racocetra</taxon>
    </lineage>
</organism>
<name>A0ACA9LD04_9GLOM</name>
<keyword evidence="2" id="KW-1185">Reference proteome</keyword>
<proteinExistence type="predicted"/>
<accession>A0ACA9LD04</accession>
<dbReference type="Proteomes" id="UP000789920">
    <property type="component" value="Unassembled WGS sequence"/>
</dbReference>
<comment type="caution">
    <text evidence="1">The sequence shown here is derived from an EMBL/GenBank/DDBJ whole genome shotgun (WGS) entry which is preliminary data.</text>
</comment>
<gene>
    <name evidence="1" type="ORF">RPERSI_LOCUS2805</name>
</gene>
<sequence>MVRSKTKVNKAKETLITVKNRQTGPKGTTREHAMKKLPEDENERNKSIEVLADLVATKHIIEPTMFLKLWICLIECLKMSTVADMPCTISNLMAVINDLNLNPFVKSFWKAVEREWNNVDSHRAFLTRISRDSESKSSMHSLTILESSLSSKTPDGVKYHLCDVYVDELAFVGTLVKWKIPMAQLLRPFQSLLVKSQNKHLINKISEDVLEKILTVIPIGEGARHIRLELTKIVNKMIQIINDDNMSARCRNQAKIIAQKYLQTITEITDKLSDNAAEEIEEMDEASRSDSETPNLLRDISRINRSQRPSKSISWGVNVTREYVKDSTVPANTLITPSTPPRSILKRRHGYEEGADYEIYRMSDLALLKPAKKFREDKDKC</sequence>
<evidence type="ECO:0000313" key="1">
    <source>
        <dbReference type="EMBL" id="CAG8523383.1"/>
    </source>
</evidence>
<evidence type="ECO:0000313" key="2">
    <source>
        <dbReference type="Proteomes" id="UP000789920"/>
    </source>
</evidence>
<dbReference type="EMBL" id="CAJVQC010003236">
    <property type="protein sequence ID" value="CAG8523383.1"/>
    <property type="molecule type" value="Genomic_DNA"/>
</dbReference>
<reference evidence="1" key="1">
    <citation type="submission" date="2021-06" db="EMBL/GenBank/DDBJ databases">
        <authorList>
            <person name="Kallberg Y."/>
            <person name="Tangrot J."/>
            <person name="Rosling A."/>
        </authorList>
    </citation>
    <scope>NUCLEOTIDE SEQUENCE</scope>
    <source>
        <strain evidence="1">MA461A</strain>
    </source>
</reference>